<reference evidence="1" key="1">
    <citation type="submission" date="2021-02" db="EMBL/GenBank/DDBJ databases">
        <authorList>
            <person name="Nowell W R."/>
        </authorList>
    </citation>
    <scope>NUCLEOTIDE SEQUENCE</scope>
</reference>
<dbReference type="EMBL" id="CAJNOT010006033">
    <property type="protein sequence ID" value="CAF1480718.1"/>
    <property type="molecule type" value="Genomic_DNA"/>
</dbReference>
<dbReference type="AlphaFoldDB" id="A0A815RXA1"/>
<evidence type="ECO:0000313" key="2">
    <source>
        <dbReference type="Proteomes" id="UP000663864"/>
    </source>
</evidence>
<accession>A0A815RXA1</accession>
<organism evidence="1 2">
    <name type="scientific">Rotaria sordida</name>
    <dbReference type="NCBI Taxonomy" id="392033"/>
    <lineage>
        <taxon>Eukaryota</taxon>
        <taxon>Metazoa</taxon>
        <taxon>Spiralia</taxon>
        <taxon>Gnathifera</taxon>
        <taxon>Rotifera</taxon>
        <taxon>Eurotatoria</taxon>
        <taxon>Bdelloidea</taxon>
        <taxon>Philodinida</taxon>
        <taxon>Philodinidae</taxon>
        <taxon>Rotaria</taxon>
    </lineage>
</organism>
<name>A0A815RXA1_9BILA</name>
<gene>
    <name evidence="1" type="ORF">ZHD862_LOCUS36552</name>
</gene>
<dbReference type="Proteomes" id="UP000663864">
    <property type="component" value="Unassembled WGS sequence"/>
</dbReference>
<proteinExistence type="predicted"/>
<protein>
    <submittedName>
        <fullName evidence="1">Uncharacterized protein</fullName>
    </submittedName>
</protein>
<evidence type="ECO:0000313" key="1">
    <source>
        <dbReference type="EMBL" id="CAF1480718.1"/>
    </source>
</evidence>
<comment type="caution">
    <text evidence="1">The sequence shown here is derived from an EMBL/GenBank/DDBJ whole genome shotgun (WGS) entry which is preliminary data.</text>
</comment>
<sequence>MASYVFNENSSFIHTFKHQISDLVVTISDPIQAKSMENLLIDIYSKIFALLTNLKCLDLDLDADDIYHFRRSLLWNLRSTTCFSSNIVHLRIKMHNFDDCLRLLNGRLSQLHTFIITLDFIYDTWHGTNRHSLKKINNLNTLFKLTCFSLCVYFSTHEFESLVVPLLRRMSNLEKLTLSISVRERNSFIDGTYLHKYVLSQMPHLHTFTFDIVTVIVRNNQQYKPSSDDIQRTFIEKGYHVDCYVDYDDITLDRCHVYSLPFNMKHIHDITHSFPGATVTENFTRNTTRMNCAKLKHIDFYHKRGIVPSKNFCLYFPLLYHDNCK</sequence>